<dbReference type="AlphaFoldDB" id="A0A3Q9JKQ8"/>
<evidence type="ECO:0000256" key="2">
    <source>
        <dbReference type="ARBA" id="ARBA00022679"/>
    </source>
</evidence>
<feature type="binding site" evidence="5">
    <location>
        <position position="85"/>
    </location>
    <ligand>
        <name>spermidine</name>
        <dbReference type="ChEBI" id="CHEBI:57834"/>
    </ligand>
</feature>
<gene>
    <name evidence="5" type="primary">speE</name>
    <name evidence="10" type="ORF">DM558_04315</name>
</gene>
<keyword evidence="4 5" id="KW-0620">Polyamine biosynthesis</keyword>
<feature type="binding site" evidence="5">
    <location>
        <begin position="137"/>
        <end position="138"/>
    </location>
    <ligand>
        <name>S-methyl-5'-thioadenosine</name>
        <dbReference type="ChEBI" id="CHEBI:17509"/>
    </ligand>
</feature>
<dbReference type="KEGG" id="emo:DM558_04315"/>
<dbReference type="PANTHER" id="PTHR11558:SF11">
    <property type="entry name" value="SPERMIDINE SYNTHASE"/>
    <property type="match status" value="1"/>
</dbReference>
<protein>
    <recommendedName>
        <fullName evidence="5">Polyamine aminopropyltransferase</fullName>
    </recommendedName>
    <alternativeName>
        <fullName evidence="5">Putrescine aminopropyltransferase</fullName>
        <shortName evidence="5">PAPT</shortName>
    </alternativeName>
    <alternativeName>
        <fullName evidence="5">Spermidine synthase</fullName>
        <shortName evidence="5">SPDS</shortName>
        <shortName evidence="5">SPDSY</shortName>
        <ecNumber evidence="5">2.5.1.16</ecNumber>
    </alternativeName>
</protein>
<name>A0A3Q9JKQ8_9GAMM</name>
<dbReference type="InterPro" id="IPR029063">
    <property type="entry name" value="SAM-dependent_MTases_sf"/>
</dbReference>
<feature type="binding site" evidence="5">
    <location>
        <position position="162"/>
    </location>
    <ligand>
        <name>S-methyl-5'-thioadenosine</name>
        <dbReference type="ChEBI" id="CHEBI:17509"/>
    </ligand>
</feature>
<dbReference type="EC" id="2.5.1.16" evidence="5"/>
<keyword evidence="11" id="KW-1185">Reference proteome</keyword>
<dbReference type="PROSITE" id="PS01330">
    <property type="entry name" value="PABS_1"/>
    <property type="match status" value="1"/>
</dbReference>
<feature type="binding site" evidence="5">
    <location>
        <position position="61"/>
    </location>
    <ligand>
        <name>spermidine</name>
        <dbReference type="ChEBI" id="CHEBI:57834"/>
    </ligand>
</feature>
<dbReference type="UniPathway" id="UPA00248">
    <property type="reaction ID" value="UER00314"/>
</dbReference>
<proteinExistence type="inferred from homology"/>
<dbReference type="NCBIfam" id="TIGR00417">
    <property type="entry name" value="speE"/>
    <property type="match status" value="1"/>
</dbReference>
<dbReference type="Proteomes" id="UP000273143">
    <property type="component" value="Chromosome"/>
</dbReference>
<evidence type="ECO:0000256" key="8">
    <source>
        <dbReference type="RuleBase" id="RU003837"/>
    </source>
</evidence>
<dbReference type="PROSITE" id="PS51006">
    <property type="entry name" value="PABS_2"/>
    <property type="match status" value="1"/>
</dbReference>
<organism evidence="10 11">
    <name type="scientific">Entomomonas moraniae</name>
    <dbReference type="NCBI Taxonomy" id="2213226"/>
    <lineage>
        <taxon>Bacteria</taxon>
        <taxon>Pseudomonadati</taxon>
        <taxon>Pseudomonadota</taxon>
        <taxon>Gammaproteobacteria</taxon>
        <taxon>Pseudomonadales</taxon>
        <taxon>Pseudomonadaceae</taxon>
        <taxon>Entomomonas</taxon>
    </lineage>
</organism>
<evidence type="ECO:0000256" key="7">
    <source>
        <dbReference type="RuleBase" id="RU003836"/>
    </source>
</evidence>
<keyword evidence="2 5" id="KW-0808">Transferase</keyword>
<keyword evidence="3 5" id="KW-0745">Spermidine biosynthesis</keyword>
<feature type="binding site" evidence="5">
    <location>
        <position position="105"/>
    </location>
    <ligand>
        <name>S-methyl-5'-thioadenosine</name>
        <dbReference type="ChEBI" id="CHEBI:17509"/>
    </ligand>
</feature>
<accession>A0A3Q9JKQ8</accession>
<dbReference type="SUPFAM" id="SSF53335">
    <property type="entry name" value="S-adenosyl-L-methionine-dependent methyltransferases"/>
    <property type="match status" value="1"/>
</dbReference>
<dbReference type="Gene3D" id="2.30.140.10">
    <property type="entry name" value="Spermidine synthase, tetramerisation domain"/>
    <property type="match status" value="1"/>
</dbReference>
<reference evidence="11" key="1">
    <citation type="submission" date="2018-06" db="EMBL/GenBank/DDBJ databases">
        <title>Complete genome of Pseudomonas insecticola strain QZS01.</title>
        <authorList>
            <person name="Wang J."/>
            <person name="Su Q."/>
        </authorList>
    </citation>
    <scope>NUCLEOTIDE SEQUENCE [LARGE SCALE GENOMIC DNA]</scope>
    <source>
        <strain evidence="11">QZS01</strain>
    </source>
</reference>
<comment type="subunit">
    <text evidence="5">Homodimer or homotetramer.</text>
</comment>
<dbReference type="InterPro" id="IPR037163">
    <property type="entry name" value="Spermidine_synt_N_sf"/>
</dbReference>
<comment type="function">
    <text evidence="5">Catalyzes the irreversible transfer of a propylamine group from the amino donor S-adenosylmethioninamine (decarboxy-AdoMet) to putrescine (1,4-diaminobutane) to yield spermidine.</text>
</comment>
<evidence type="ECO:0000256" key="6">
    <source>
        <dbReference type="PROSITE-ProRule" id="PRU00354"/>
    </source>
</evidence>
<dbReference type="RefSeq" id="WP_127162196.1">
    <property type="nucleotide sequence ID" value="NZ_CP029822.1"/>
</dbReference>
<evidence type="ECO:0000313" key="11">
    <source>
        <dbReference type="Proteomes" id="UP000273143"/>
    </source>
</evidence>
<dbReference type="Pfam" id="PF01564">
    <property type="entry name" value="Spermine_synth"/>
    <property type="match status" value="1"/>
</dbReference>
<feature type="domain" description="PABS" evidence="9">
    <location>
        <begin position="1"/>
        <end position="235"/>
    </location>
</feature>
<feature type="binding site" evidence="5">
    <location>
        <position position="30"/>
    </location>
    <ligand>
        <name>S-methyl-5'-thioadenosine</name>
        <dbReference type="ChEBI" id="CHEBI:17509"/>
    </ligand>
</feature>
<comment type="similarity">
    <text evidence="1 5 7">Belongs to the spermidine/spermine synthase family.</text>
</comment>
<dbReference type="GO" id="GO:0004766">
    <property type="term" value="F:spermidine synthase activity"/>
    <property type="evidence" value="ECO:0007669"/>
    <property type="project" value="UniProtKB-UniRule"/>
</dbReference>
<feature type="binding site" evidence="5">
    <location>
        <begin position="155"/>
        <end position="158"/>
    </location>
    <ligand>
        <name>spermidine</name>
        <dbReference type="ChEBI" id="CHEBI:57834"/>
    </ligand>
</feature>
<evidence type="ECO:0000259" key="9">
    <source>
        <dbReference type="PROSITE" id="PS51006"/>
    </source>
</evidence>
<evidence type="ECO:0000256" key="4">
    <source>
        <dbReference type="ARBA" id="ARBA00023115"/>
    </source>
</evidence>
<comment type="catalytic activity">
    <reaction evidence="5 8">
        <text>S-adenosyl 3-(methylsulfanyl)propylamine + putrescine = S-methyl-5'-thioadenosine + spermidine + H(+)</text>
        <dbReference type="Rhea" id="RHEA:12721"/>
        <dbReference type="ChEBI" id="CHEBI:15378"/>
        <dbReference type="ChEBI" id="CHEBI:17509"/>
        <dbReference type="ChEBI" id="CHEBI:57443"/>
        <dbReference type="ChEBI" id="CHEBI:57834"/>
        <dbReference type="ChEBI" id="CHEBI:326268"/>
        <dbReference type="EC" id="2.5.1.16"/>
    </reaction>
</comment>
<feature type="active site" description="Proton acceptor" evidence="5 6">
    <location>
        <position position="155"/>
    </location>
</feature>
<dbReference type="NCBIfam" id="NF002010">
    <property type="entry name" value="PRK00811.1"/>
    <property type="match status" value="1"/>
</dbReference>
<dbReference type="EMBL" id="CP029822">
    <property type="protein sequence ID" value="AZS50047.1"/>
    <property type="molecule type" value="Genomic_DNA"/>
</dbReference>
<sequence>MKEYNETLYPMYGQRFSVDEVLFETETDHQKLVIFHNAKMGRVMALDGVIQTTEADEFIYHEMMAHVPIFAHGNVKSVLIIGGGDGGMLREVVKHKNIEKITMVEIDKSVVELCTKYLPNHSKGAFNDPRLTLVIDDGMKFVSETTAHYDVIISDSTDPIGPAEVLFTENFYQACFRCLTEKGILVTQNGTPFMQIDEVKSTAQKMQNLFADWHFYRAAIPTYIGGDMTFAWGSKNPSARHTPLTVLKERFQKEGIDVRYYNSAIHQAAFALPQYVLKAINKQSND</sequence>
<comment type="pathway">
    <text evidence="5">Amine and polyamine biosynthesis; spermidine biosynthesis; spermidine from putrescine: step 1/1.</text>
</comment>
<dbReference type="InterPro" id="IPR035246">
    <property type="entry name" value="Spermidine_synt_N"/>
</dbReference>
<dbReference type="HAMAP" id="MF_00198">
    <property type="entry name" value="Spermidine_synth"/>
    <property type="match status" value="1"/>
</dbReference>
<dbReference type="CDD" id="cd02440">
    <property type="entry name" value="AdoMet_MTases"/>
    <property type="match status" value="1"/>
</dbReference>
<dbReference type="GO" id="GO:0005829">
    <property type="term" value="C:cytosol"/>
    <property type="evidence" value="ECO:0007669"/>
    <property type="project" value="TreeGrafter"/>
</dbReference>
<dbReference type="GO" id="GO:0008295">
    <property type="term" value="P:spermidine biosynthetic process"/>
    <property type="evidence" value="ECO:0007669"/>
    <property type="project" value="UniProtKB-UniRule"/>
</dbReference>
<dbReference type="InterPro" id="IPR030373">
    <property type="entry name" value="PABS_CS"/>
</dbReference>
<dbReference type="Gene3D" id="3.40.50.150">
    <property type="entry name" value="Vaccinia Virus protein VP39"/>
    <property type="match status" value="1"/>
</dbReference>
<evidence type="ECO:0000313" key="10">
    <source>
        <dbReference type="EMBL" id="AZS50047.1"/>
    </source>
</evidence>
<dbReference type="InterPro" id="IPR030374">
    <property type="entry name" value="PABS"/>
</dbReference>
<dbReference type="InterPro" id="IPR001045">
    <property type="entry name" value="Spermi_synthase"/>
</dbReference>
<evidence type="ECO:0000256" key="5">
    <source>
        <dbReference type="HAMAP-Rule" id="MF_00198"/>
    </source>
</evidence>
<dbReference type="PANTHER" id="PTHR11558">
    <property type="entry name" value="SPERMIDINE/SPERMINE SYNTHASE"/>
    <property type="match status" value="1"/>
</dbReference>
<dbReference type="Pfam" id="PF17284">
    <property type="entry name" value="Spermine_synt_N"/>
    <property type="match status" value="1"/>
</dbReference>
<evidence type="ECO:0000256" key="1">
    <source>
        <dbReference type="ARBA" id="ARBA00007867"/>
    </source>
</evidence>
<evidence type="ECO:0000256" key="3">
    <source>
        <dbReference type="ARBA" id="ARBA00023066"/>
    </source>
</evidence>